<name>A0ABP8MCN6_9BACT</name>
<dbReference type="SUPFAM" id="SSF53335">
    <property type="entry name" value="S-adenosyl-L-methionine-dependent methyltransferases"/>
    <property type="match status" value="1"/>
</dbReference>
<reference evidence="2" key="1">
    <citation type="journal article" date="2019" name="Int. J. Syst. Evol. Microbiol.">
        <title>The Global Catalogue of Microorganisms (GCM) 10K type strain sequencing project: providing services to taxonomists for standard genome sequencing and annotation.</title>
        <authorList>
            <consortium name="The Broad Institute Genomics Platform"/>
            <consortium name="The Broad Institute Genome Sequencing Center for Infectious Disease"/>
            <person name="Wu L."/>
            <person name="Ma J."/>
        </authorList>
    </citation>
    <scope>NUCLEOTIDE SEQUENCE [LARGE SCALE GENOMIC DNA]</scope>
    <source>
        <strain evidence="2">JCM 31920</strain>
    </source>
</reference>
<dbReference type="InterPro" id="IPR029063">
    <property type="entry name" value="SAM-dependent_MTases_sf"/>
</dbReference>
<accession>A0ABP8MCN6</accession>
<proteinExistence type="predicted"/>
<comment type="caution">
    <text evidence="1">The sequence shown here is derived from an EMBL/GenBank/DDBJ whole genome shotgun (WGS) entry which is preliminary data.</text>
</comment>
<evidence type="ECO:0008006" key="3">
    <source>
        <dbReference type="Google" id="ProtNLM"/>
    </source>
</evidence>
<organism evidence="1 2">
    <name type="scientific">Ravibacter arvi</name>
    <dbReference type="NCBI Taxonomy" id="2051041"/>
    <lineage>
        <taxon>Bacteria</taxon>
        <taxon>Pseudomonadati</taxon>
        <taxon>Bacteroidota</taxon>
        <taxon>Cytophagia</taxon>
        <taxon>Cytophagales</taxon>
        <taxon>Spirosomataceae</taxon>
        <taxon>Ravibacter</taxon>
    </lineage>
</organism>
<keyword evidence="2" id="KW-1185">Reference proteome</keyword>
<evidence type="ECO:0000313" key="2">
    <source>
        <dbReference type="Proteomes" id="UP001501508"/>
    </source>
</evidence>
<protein>
    <recommendedName>
        <fullName evidence="3">Methyltransferase type 11 domain-containing protein</fullName>
    </recommendedName>
</protein>
<dbReference type="Proteomes" id="UP001501508">
    <property type="component" value="Unassembled WGS sequence"/>
</dbReference>
<dbReference type="Gene3D" id="3.40.50.150">
    <property type="entry name" value="Vaccinia Virus protein VP39"/>
    <property type="match status" value="1"/>
</dbReference>
<gene>
    <name evidence="1" type="ORF">GCM10023091_41790</name>
</gene>
<evidence type="ECO:0000313" key="1">
    <source>
        <dbReference type="EMBL" id="GAA4447237.1"/>
    </source>
</evidence>
<sequence>MEVVKPNVESWNAAQLKDSGRRNSELCKTAHFKLDWYKKWCDAIRETPRLHRKQWEYVYILQALHERGCLREGKRGLGFAVGTEPLPSVMVGHGCTVMATDLDYERGESLGWDSGDQLCKGLNSLNERKIVPDEVFGQKADYRAVDMNAIPQDLTGYDFNWSSCSFEHLGSIKKGLKFLKAQLDTLKPGGWAVHTTEYNVSSEFDTTTEHPNTVIFRRSDLEEFADWAEREGHYVEKLDFSLGTYPTDFSVDLPPYVSEPHVKLLLHGYVVTSIGLIIRKGDAGKKKTFWSRLTGT</sequence>
<dbReference type="EMBL" id="BAABEY010000036">
    <property type="protein sequence ID" value="GAA4447237.1"/>
    <property type="molecule type" value="Genomic_DNA"/>
</dbReference>